<reference evidence="4 5" key="1">
    <citation type="journal article" date="2019" name="Mol. Biol. Evol.">
        <title>Blast fungal genomes show frequent chromosomal changes, gene gains and losses, and effector gene turnover.</title>
        <authorList>
            <person name="Gomez Luciano L.B."/>
            <person name="Jason Tsai I."/>
            <person name="Chuma I."/>
            <person name="Tosa Y."/>
            <person name="Chen Y.H."/>
            <person name="Li J.Y."/>
            <person name="Li M.Y."/>
            <person name="Jade Lu M.Y."/>
            <person name="Nakayashiki H."/>
            <person name="Li W.H."/>
        </authorList>
    </citation>
    <scope>NUCLEOTIDE SEQUENCE [LARGE SCALE GENOMIC DNA]</scope>
    <source>
        <strain evidence="4">MZ5-1-6</strain>
    </source>
</reference>
<feature type="region of interest" description="Disordered" evidence="1">
    <location>
        <begin position="637"/>
        <end position="714"/>
    </location>
</feature>
<feature type="compositionally biased region" description="Polar residues" evidence="1">
    <location>
        <begin position="611"/>
        <end position="625"/>
    </location>
</feature>
<feature type="domain" description="Heterokaryon incompatibility" evidence="2">
    <location>
        <begin position="23"/>
        <end position="110"/>
    </location>
</feature>
<evidence type="ECO:0000259" key="3">
    <source>
        <dbReference type="Pfam" id="PF26640"/>
    </source>
</evidence>
<feature type="region of interest" description="Disordered" evidence="1">
    <location>
        <begin position="737"/>
        <end position="758"/>
    </location>
</feature>
<dbReference type="Pfam" id="PF26640">
    <property type="entry name" value="DUF8212"/>
    <property type="match status" value="1"/>
</dbReference>
<dbReference type="Pfam" id="PF06985">
    <property type="entry name" value="HET"/>
    <property type="match status" value="1"/>
</dbReference>
<dbReference type="PANTHER" id="PTHR10622">
    <property type="entry name" value="HET DOMAIN-CONTAINING PROTEIN"/>
    <property type="match status" value="1"/>
</dbReference>
<feature type="compositionally biased region" description="Basic and acidic residues" evidence="1">
    <location>
        <begin position="743"/>
        <end position="758"/>
    </location>
</feature>
<evidence type="ECO:0000313" key="5">
    <source>
        <dbReference type="Proteomes" id="UP000294847"/>
    </source>
</evidence>
<evidence type="ECO:0000259" key="2">
    <source>
        <dbReference type="Pfam" id="PF06985"/>
    </source>
</evidence>
<organism evidence="4 5">
    <name type="scientific">Pyricularia oryzae</name>
    <name type="common">Rice blast fungus</name>
    <name type="synonym">Magnaporthe oryzae</name>
    <dbReference type="NCBI Taxonomy" id="318829"/>
    <lineage>
        <taxon>Eukaryota</taxon>
        <taxon>Fungi</taxon>
        <taxon>Dikarya</taxon>
        <taxon>Ascomycota</taxon>
        <taxon>Pezizomycotina</taxon>
        <taxon>Sordariomycetes</taxon>
        <taxon>Sordariomycetidae</taxon>
        <taxon>Magnaporthales</taxon>
        <taxon>Pyriculariaceae</taxon>
        <taxon>Pyricularia</taxon>
    </lineage>
</organism>
<feature type="region of interest" description="Disordered" evidence="1">
    <location>
        <begin position="574"/>
        <end position="625"/>
    </location>
</feature>
<dbReference type="PANTHER" id="PTHR10622:SF12">
    <property type="entry name" value="HET DOMAIN-CONTAINING PROTEIN"/>
    <property type="match status" value="1"/>
</dbReference>
<evidence type="ECO:0000256" key="1">
    <source>
        <dbReference type="SAM" id="MobiDB-lite"/>
    </source>
</evidence>
<dbReference type="InterPro" id="IPR058525">
    <property type="entry name" value="DUF8212"/>
</dbReference>
<dbReference type="InterPro" id="IPR010730">
    <property type="entry name" value="HET"/>
</dbReference>
<evidence type="ECO:0000313" key="4">
    <source>
        <dbReference type="EMBL" id="QBZ63744.1"/>
    </source>
</evidence>
<protein>
    <submittedName>
        <fullName evidence="4">Uncharacterized protein</fullName>
    </submittedName>
</protein>
<dbReference type="Proteomes" id="UP000294847">
    <property type="component" value="Chromosome 6"/>
</dbReference>
<proteinExistence type="predicted"/>
<feature type="compositionally biased region" description="Acidic residues" evidence="1">
    <location>
        <begin position="574"/>
        <end position="592"/>
    </location>
</feature>
<gene>
    <name evidence="4" type="ORF">PoMZ_05432</name>
</gene>
<feature type="domain" description="DUF8212" evidence="3">
    <location>
        <begin position="226"/>
        <end position="259"/>
    </location>
</feature>
<dbReference type="EMBL" id="CP034209">
    <property type="protein sequence ID" value="QBZ63744.1"/>
    <property type="molecule type" value="Genomic_DNA"/>
</dbReference>
<name>A0A4P7NN94_PYROR</name>
<feature type="region of interest" description="Disordered" evidence="1">
    <location>
        <begin position="775"/>
        <end position="818"/>
    </location>
</feature>
<feature type="compositionally biased region" description="Basic and acidic residues" evidence="1">
    <location>
        <begin position="702"/>
        <end position="714"/>
    </location>
</feature>
<dbReference type="AlphaFoldDB" id="A0A4P7NN94"/>
<sequence>MWLINTKTLRLEQFDDPSTLPKYAILSHTWENDEVSFQDIQSIDAARQKKGFSKIVGIRALALEADIDFAWVDTCCIDKTDSVELGEAINSMYRWYAQAAVCIVYLGDLPATITDSALAAGQLHACKWFTRGWTLQELIAPKIVNFYNSDWRFVGSKSDHFASTIAGFTNIAEDVLLHKKDPSEYTVAQRMSWASGRRTKRPEDRAYSLMGLFDISMPPVYGEQDRAFQRLQEEVIRTNPDMSILAWHPVSPRASRLGLFASSPDEFQPRNCPRRLRWGHTTVTNMGLKVHKTSLICVQVPTDPKAVEALKLEQSCGCSSQAPDAIVPLPFRQDVPESDHLVLYALVVGQFRDGNTCAIFLRKMGPGFFQREIGLPLATIPKNFKHPVSNLRFPWDAPDKVVIYTTPQQHSIQHVRRAIHFPLSVDFRCKFSLKGEQAEIQPNRTDWDPNTRVLFRPEDVDSLHVVPFEVYIGSKTVKLIGLVNWYVPPRIDLVSRDKHPDIFNYLVSIPGDQRRRWIDLSTFIGSSRLRPMGADIVVMVGQIRHRIRMSLSLGMSEPKMYTAGLVVKSVPDWEEDDTAVETGDESLDEMEDDRNRRTPDAWSDSSDSEVPATQRTSFASPTLSSSKRIRYSPAVQFVDADMQETPRLGPQPLGDRRSPSFQPFPPRHTAAAMPSAIEISETSSRPRRPIMSSSPSRRRMQHTLESKMSKPEVESRKAAVKANAISPGVSLSGVPRIASMSKRGKDIQEPQDKKRSMREKFEYLSGLEKERYLKQVRAREEGSAGMSPQFIPTSPSADVKDNPPPIYSPAPDRQMDLE</sequence>
<accession>A0A4P7NN94</accession>